<dbReference type="InterPro" id="IPR029058">
    <property type="entry name" value="AB_hydrolase_fold"/>
</dbReference>
<keyword evidence="4 7" id="KW-1133">Transmembrane helix</keyword>
<dbReference type="Gene3D" id="3.40.50.1820">
    <property type="entry name" value="alpha/beta hydrolase"/>
    <property type="match status" value="1"/>
</dbReference>
<evidence type="ECO:0000256" key="7">
    <source>
        <dbReference type="SAM" id="Phobius"/>
    </source>
</evidence>
<evidence type="ECO:0000313" key="9">
    <source>
        <dbReference type="Proteomes" id="UP000308652"/>
    </source>
</evidence>
<gene>
    <name evidence="8" type="ORF">BDQ12DRAFT_696029</name>
</gene>
<sequence length="561" mass="60807">MAEELALEKITPPKELTERDKDTIFKHFFCRLAEYRNTCELYASLESSMGMSSDENLRRLLNKELNVWAQSLLEKAWIVCYDHEKEKCPALDEYADTSTRTLPSLPPQQDLAKVLNTILFLMITISKSYSARTRAFMSTFGPLDEQAIVTTLKNPERAIEQAQKQTDEAKDDHAQRGKTMRAIGVGLGAVAGGVLVGVTGGLAAPLVGAGVATVLGWLGVGGSILGLLASGLASSSVVCAALFGYYGATSSANMVEKHTRELRDLAIVPVKKEKHDETLGVRLCVSGWLSSPEDVTAPWTVFGGDDTFALQWEIEALEELSNALSTLLKTQVMHILKAEILRRTILATLMSSLAPLAWLKIGQIIDNPWMNAKALAAKAGAILGDLLAKRVFGTRPVTLTGYSLGSLVIFEALQHLASLPPSETTHLIQDVFLFGTPAPTDPDVWASIRRLVAGRIVNGYASDDYILAVLSRVSNASWEVAGLHPVNVKGVENVLCECVTGHIMWRGMIGKCLEVCGAPGIVKSEVEVQMKEVAVPMEKEIEMSEEVEQKSKEGASNSGGR</sequence>
<dbReference type="STRING" id="68775.A0A5C3MCD5"/>
<dbReference type="OrthoDB" id="277931at2759"/>
<dbReference type="PANTHER" id="PTHR17920">
    <property type="entry name" value="TRANSMEMBRANE AND COILED-COIL DOMAIN-CONTAINING PROTEIN 4 TMCO4"/>
    <property type="match status" value="1"/>
</dbReference>
<organism evidence="8 9">
    <name type="scientific">Crucibulum laeve</name>
    <dbReference type="NCBI Taxonomy" id="68775"/>
    <lineage>
        <taxon>Eukaryota</taxon>
        <taxon>Fungi</taxon>
        <taxon>Dikarya</taxon>
        <taxon>Basidiomycota</taxon>
        <taxon>Agaricomycotina</taxon>
        <taxon>Agaricomycetes</taxon>
        <taxon>Agaricomycetidae</taxon>
        <taxon>Agaricales</taxon>
        <taxon>Agaricineae</taxon>
        <taxon>Nidulariaceae</taxon>
        <taxon>Crucibulum</taxon>
    </lineage>
</organism>
<keyword evidence="5 7" id="KW-0472">Membrane</keyword>
<dbReference type="PANTHER" id="PTHR17920:SF22">
    <property type="entry name" value="DUF726 DOMAIN PROTEIN (AFU_ORTHOLOGUE AFUA_2G12860)"/>
    <property type="match status" value="1"/>
</dbReference>
<reference evidence="8 9" key="1">
    <citation type="journal article" date="2019" name="Nat. Ecol. Evol.">
        <title>Megaphylogeny resolves global patterns of mushroom evolution.</title>
        <authorList>
            <person name="Varga T."/>
            <person name="Krizsan K."/>
            <person name="Foldi C."/>
            <person name="Dima B."/>
            <person name="Sanchez-Garcia M."/>
            <person name="Sanchez-Ramirez S."/>
            <person name="Szollosi G.J."/>
            <person name="Szarkandi J.G."/>
            <person name="Papp V."/>
            <person name="Albert L."/>
            <person name="Andreopoulos W."/>
            <person name="Angelini C."/>
            <person name="Antonin V."/>
            <person name="Barry K.W."/>
            <person name="Bougher N.L."/>
            <person name="Buchanan P."/>
            <person name="Buyck B."/>
            <person name="Bense V."/>
            <person name="Catcheside P."/>
            <person name="Chovatia M."/>
            <person name="Cooper J."/>
            <person name="Damon W."/>
            <person name="Desjardin D."/>
            <person name="Finy P."/>
            <person name="Geml J."/>
            <person name="Haridas S."/>
            <person name="Hughes K."/>
            <person name="Justo A."/>
            <person name="Karasinski D."/>
            <person name="Kautmanova I."/>
            <person name="Kiss B."/>
            <person name="Kocsube S."/>
            <person name="Kotiranta H."/>
            <person name="LaButti K.M."/>
            <person name="Lechner B.E."/>
            <person name="Liimatainen K."/>
            <person name="Lipzen A."/>
            <person name="Lukacs Z."/>
            <person name="Mihaltcheva S."/>
            <person name="Morgado L.N."/>
            <person name="Niskanen T."/>
            <person name="Noordeloos M.E."/>
            <person name="Ohm R.A."/>
            <person name="Ortiz-Santana B."/>
            <person name="Ovrebo C."/>
            <person name="Racz N."/>
            <person name="Riley R."/>
            <person name="Savchenko A."/>
            <person name="Shiryaev A."/>
            <person name="Soop K."/>
            <person name="Spirin V."/>
            <person name="Szebenyi C."/>
            <person name="Tomsovsky M."/>
            <person name="Tulloss R.E."/>
            <person name="Uehling J."/>
            <person name="Grigoriev I.V."/>
            <person name="Vagvolgyi C."/>
            <person name="Papp T."/>
            <person name="Martin F.M."/>
            <person name="Miettinen O."/>
            <person name="Hibbett D.S."/>
            <person name="Nagy L.G."/>
        </authorList>
    </citation>
    <scope>NUCLEOTIDE SEQUENCE [LARGE SCALE GENOMIC DNA]</scope>
    <source>
        <strain evidence="8 9">CBS 166.37</strain>
    </source>
</reference>
<keyword evidence="9" id="KW-1185">Reference proteome</keyword>
<feature type="region of interest" description="Disordered" evidence="6">
    <location>
        <begin position="540"/>
        <end position="561"/>
    </location>
</feature>
<comment type="similarity">
    <text evidence="2">Belongs to the TMCO4 family.</text>
</comment>
<feature type="transmembrane region" description="Helical" evidence="7">
    <location>
        <begin position="224"/>
        <end position="248"/>
    </location>
</feature>
<dbReference type="GO" id="GO:0016020">
    <property type="term" value="C:membrane"/>
    <property type="evidence" value="ECO:0007669"/>
    <property type="project" value="UniProtKB-SubCell"/>
</dbReference>
<dbReference type="EMBL" id="ML213592">
    <property type="protein sequence ID" value="TFK42403.1"/>
    <property type="molecule type" value="Genomic_DNA"/>
</dbReference>
<feature type="compositionally biased region" description="Basic and acidic residues" evidence="6">
    <location>
        <begin position="540"/>
        <end position="553"/>
    </location>
</feature>
<evidence type="ECO:0000256" key="4">
    <source>
        <dbReference type="ARBA" id="ARBA00022989"/>
    </source>
</evidence>
<dbReference type="AlphaFoldDB" id="A0A5C3MCD5"/>
<dbReference type="InterPro" id="IPR007941">
    <property type="entry name" value="DUF726"/>
</dbReference>
<evidence type="ECO:0000256" key="3">
    <source>
        <dbReference type="ARBA" id="ARBA00022692"/>
    </source>
</evidence>
<proteinExistence type="inferred from homology"/>
<dbReference type="Pfam" id="PF05277">
    <property type="entry name" value="DUF726"/>
    <property type="match status" value="1"/>
</dbReference>
<evidence type="ECO:0000256" key="1">
    <source>
        <dbReference type="ARBA" id="ARBA00004141"/>
    </source>
</evidence>
<accession>A0A5C3MCD5</accession>
<protein>
    <submittedName>
        <fullName evidence="8">DUF726-domain-containing protein</fullName>
    </submittedName>
</protein>
<dbReference type="SUPFAM" id="SSF53474">
    <property type="entry name" value="alpha/beta-Hydrolases"/>
    <property type="match status" value="1"/>
</dbReference>
<name>A0A5C3MCD5_9AGAR</name>
<comment type="subcellular location">
    <subcellularLocation>
        <location evidence="1">Membrane</location>
        <topology evidence="1">Multi-pass membrane protein</topology>
    </subcellularLocation>
</comment>
<evidence type="ECO:0000256" key="6">
    <source>
        <dbReference type="SAM" id="MobiDB-lite"/>
    </source>
</evidence>
<feature type="transmembrane region" description="Helical" evidence="7">
    <location>
        <begin position="185"/>
        <end position="218"/>
    </location>
</feature>
<keyword evidence="3 7" id="KW-0812">Transmembrane</keyword>
<evidence type="ECO:0000256" key="5">
    <source>
        <dbReference type="ARBA" id="ARBA00023136"/>
    </source>
</evidence>
<evidence type="ECO:0000256" key="2">
    <source>
        <dbReference type="ARBA" id="ARBA00009824"/>
    </source>
</evidence>
<dbReference type="Proteomes" id="UP000308652">
    <property type="component" value="Unassembled WGS sequence"/>
</dbReference>
<evidence type="ECO:0000313" key="8">
    <source>
        <dbReference type="EMBL" id="TFK42403.1"/>
    </source>
</evidence>